<keyword evidence="1" id="KW-0175">Coiled coil</keyword>
<evidence type="ECO:0000259" key="3">
    <source>
        <dbReference type="SMART" id="SM00228"/>
    </source>
</evidence>
<reference evidence="4 5" key="1">
    <citation type="submission" date="2019-02" db="EMBL/GenBank/DDBJ databases">
        <title>Deep-cultivation of Planctomycetes and their phenomic and genomic characterization uncovers novel biology.</title>
        <authorList>
            <person name="Wiegand S."/>
            <person name="Jogler M."/>
            <person name="Boedeker C."/>
            <person name="Pinto D."/>
            <person name="Vollmers J."/>
            <person name="Rivas-Marin E."/>
            <person name="Kohn T."/>
            <person name="Peeters S.H."/>
            <person name="Heuer A."/>
            <person name="Rast P."/>
            <person name="Oberbeckmann S."/>
            <person name="Bunk B."/>
            <person name="Jeske O."/>
            <person name="Meyerdierks A."/>
            <person name="Storesund J.E."/>
            <person name="Kallscheuer N."/>
            <person name="Luecker S."/>
            <person name="Lage O.M."/>
            <person name="Pohl T."/>
            <person name="Merkel B.J."/>
            <person name="Hornburger P."/>
            <person name="Mueller R.-W."/>
            <person name="Bruemmer F."/>
            <person name="Labrenz M."/>
            <person name="Spormann A.M."/>
            <person name="Op Den Camp H."/>
            <person name="Overmann J."/>
            <person name="Amann R."/>
            <person name="Jetten M.S.M."/>
            <person name="Mascher T."/>
            <person name="Medema M.H."/>
            <person name="Devos D.P."/>
            <person name="Kaster A.-K."/>
            <person name="Ovreas L."/>
            <person name="Rohde M."/>
            <person name="Galperin M.Y."/>
            <person name="Jogler C."/>
        </authorList>
    </citation>
    <scope>NUCLEOTIDE SEQUENCE [LARGE SCALE GENOMIC DNA]</scope>
    <source>
        <strain evidence="4 5">KOR42</strain>
    </source>
</reference>
<evidence type="ECO:0000256" key="2">
    <source>
        <dbReference type="SAM" id="MobiDB-lite"/>
    </source>
</evidence>
<evidence type="ECO:0000313" key="5">
    <source>
        <dbReference type="Proteomes" id="UP000317243"/>
    </source>
</evidence>
<feature type="compositionally biased region" description="Polar residues" evidence="2">
    <location>
        <begin position="236"/>
        <end position="246"/>
    </location>
</feature>
<sequence length="302" mass="33582">MLTTRKTRTQTRLMLALFAAVPILWGGRSAHLSAAQPSEPESSETTSDSSALSEVSENIREILIFDSFGRPRLFRIDSGRPVELPSPGTAVHIQNLEQTVDENRIVVGAVLKPLPEGLHGLLGIEDGVGFLIIHVLEDGPAAKAGILEHDLLLELDKTPIRSIPEFREIIEKFHDRELDVKIRRKQEILNLKVRPVTWSQIEADDIQRMEQEVPPEMEIPGFAFPDGSNILSIQSADESETNAPSTDDSKQDVNASAAAEIHQACEELRAERAQVQELLDQLRTAIKHLEMKQAQQDSKESD</sequence>
<comment type="caution">
    <text evidence="4">The sequence shown here is derived from an EMBL/GenBank/DDBJ whole genome shotgun (WGS) entry which is preliminary data.</text>
</comment>
<dbReference type="OrthoDB" id="255789at2"/>
<dbReference type="Pfam" id="PF13180">
    <property type="entry name" value="PDZ_2"/>
    <property type="match status" value="1"/>
</dbReference>
<protein>
    <recommendedName>
        <fullName evidence="3">PDZ domain-containing protein</fullName>
    </recommendedName>
</protein>
<feature type="region of interest" description="Disordered" evidence="2">
    <location>
        <begin position="236"/>
        <end position="258"/>
    </location>
</feature>
<feature type="coiled-coil region" evidence="1">
    <location>
        <begin position="258"/>
        <end position="295"/>
    </location>
</feature>
<dbReference type="InterPro" id="IPR001478">
    <property type="entry name" value="PDZ"/>
</dbReference>
<name>A0A5C5X3H7_9PLAN</name>
<dbReference type="RefSeq" id="WP_146506762.1">
    <property type="nucleotide sequence ID" value="NZ_SIHI01000001.1"/>
</dbReference>
<proteinExistence type="predicted"/>
<evidence type="ECO:0000313" key="4">
    <source>
        <dbReference type="EMBL" id="TWT56851.1"/>
    </source>
</evidence>
<evidence type="ECO:0000256" key="1">
    <source>
        <dbReference type="SAM" id="Coils"/>
    </source>
</evidence>
<dbReference type="Proteomes" id="UP000317243">
    <property type="component" value="Unassembled WGS sequence"/>
</dbReference>
<feature type="domain" description="PDZ" evidence="3">
    <location>
        <begin position="116"/>
        <end position="186"/>
    </location>
</feature>
<accession>A0A5C5X3H7</accession>
<dbReference type="EMBL" id="SIHI01000001">
    <property type="protein sequence ID" value="TWT56851.1"/>
    <property type="molecule type" value="Genomic_DNA"/>
</dbReference>
<dbReference type="SUPFAM" id="SSF50156">
    <property type="entry name" value="PDZ domain-like"/>
    <property type="match status" value="1"/>
</dbReference>
<dbReference type="SMART" id="SM00228">
    <property type="entry name" value="PDZ"/>
    <property type="match status" value="1"/>
</dbReference>
<dbReference type="InterPro" id="IPR036034">
    <property type="entry name" value="PDZ_sf"/>
</dbReference>
<dbReference type="Gene3D" id="2.30.42.10">
    <property type="match status" value="1"/>
</dbReference>
<organism evidence="4 5">
    <name type="scientific">Thalassoglobus neptunius</name>
    <dbReference type="NCBI Taxonomy" id="1938619"/>
    <lineage>
        <taxon>Bacteria</taxon>
        <taxon>Pseudomonadati</taxon>
        <taxon>Planctomycetota</taxon>
        <taxon>Planctomycetia</taxon>
        <taxon>Planctomycetales</taxon>
        <taxon>Planctomycetaceae</taxon>
        <taxon>Thalassoglobus</taxon>
    </lineage>
</organism>
<gene>
    <name evidence="4" type="ORF">KOR42_02060</name>
</gene>
<feature type="region of interest" description="Disordered" evidence="2">
    <location>
        <begin position="32"/>
        <end position="52"/>
    </location>
</feature>
<keyword evidence="5" id="KW-1185">Reference proteome</keyword>
<dbReference type="AlphaFoldDB" id="A0A5C5X3H7"/>